<accession>A0A9E2NUC6</accession>
<sequence length="61" mass="6650">MVFQNKKFEDGSVCGTPTHSKTLSAPLTLVNSITFLTVSSPRSETISVAPNFDQIFKTNLC</sequence>
<dbReference type="EMBL" id="JAHLFT010000113">
    <property type="protein sequence ID" value="MBU3829173.1"/>
    <property type="molecule type" value="Genomic_DNA"/>
</dbReference>
<proteinExistence type="predicted"/>
<gene>
    <name evidence="1" type="ORF">H9806_08690</name>
</gene>
<evidence type="ECO:0000313" key="2">
    <source>
        <dbReference type="Proteomes" id="UP000823844"/>
    </source>
</evidence>
<protein>
    <submittedName>
        <fullName evidence="1">Uncharacterized protein</fullName>
    </submittedName>
</protein>
<organism evidence="1 2">
    <name type="scientific">Candidatus Lactobacillus pullistercoris</name>
    <dbReference type="NCBI Taxonomy" id="2838636"/>
    <lineage>
        <taxon>Bacteria</taxon>
        <taxon>Bacillati</taxon>
        <taxon>Bacillota</taxon>
        <taxon>Bacilli</taxon>
        <taxon>Lactobacillales</taxon>
        <taxon>Lactobacillaceae</taxon>
        <taxon>Lactobacillus</taxon>
    </lineage>
</organism>
<dbReference type="AlphaFoldDB" id="A0A9E2NUC6"/>
<reference evidence="1" key="1">
    <citation type="journal article" date="2021" name="PeerJ">
        <title>Extensive microbial diversity within the chicken gut microbiome revealed by metagenomics and culture.</title>
        <authorList>
            <person name="Gilroy R."/>
            <person name="Ravi A."/>
            <person name="Getino M."/>
            <person name="Pursley I."/>
            <person name="Horton D.L."/>
            <person name="Alikhan N.F."/>
            <person name="Baker D."/>
            <person name="Gharbi K."/>
            <person name="Hall N."/>
            <person name="Watson M."/>
            <person name="Adriaenssens E.M."/>
            <person name="Foster-Nyarko E."/>
            <person name="Jarju S."/>
            <person name="Secka A."/>
            <person name="Antonio M."/>
            <person name="Oren A."/>
            <person name="Chaudhuri R.R."/>
            <person name="La Ragione R."/>
            <person name="Hildebrand F."/>
            <person name="Pallen M.J."/>
        </authorList>
    </citation>
    <scope>NUCLEOTIDE SEQUENCE</scope>
    <source>
        <strain evidence="1">F6-686</strain>
    </source>
</reference>
<comment type="caution">
    <text evidence="1">The sequence shown here is derived from an EMBL/GenBank/DDBJ whole genome shotgun (WGS) entry which is preliminary data.</text>
</comment>
<reference evidence="1" key="2">
    <citation type="submission" date="2021-04" db="EMBL/GenBank/DDBJ databases">
        <authorList>
            <person name="Gilroy R."/>
        </authorList>
    </citation>
    <scope>NUCLEOTIDE SEQUENCE</scope>
    <source>
        <strain evidence="1">F6-686</strain>
    </source>
</reference>
<name>A0A9E2NUC6_9LACO</name>
<evidence type="ECO:0000313" key="1">
    <source>
        <dbReference type="EMBL" id="MBU3829173.1"/>
    </source>
</evidence>
<dbReference type="Proteomes" id="UP000823844">
    <property type="component" value="Unassembled WGS sequence"/>
</dbReference>